<proteinExistence type="predicted"/>
<gene>
    <name evidence="2" type="ORF">BM221_005088</name>
</gene>
<dbReference type="OMA" id="NEAACTI"/>
<dbReference type="PANTHER" id="PTHR35392:SF3">
    <property type="entry name" value="ZN(2)-C6 FUNGAL-TYPE DOMAIN-CONTAINING PROTEIN"/>
    <property type="match status" value="1"/>
</dbReference>
<sequence length="328" mass="37254">MDLVDITTWSSFETKEIAISQIFLDAPLKLTVREFTPMDGDMLEETWKSGDSTIVHSLPRYAIVEMNEAACTIGSFIDKSIGAYITAMVDGPDNLLWCTYMMAFKQVSTAQTVEEQILLRDCFRLWVSCLMTSYPNHIVGHERLGSDKIRDPLSQHFGMTPIPLLMVAQMECIHYTKFLRPLSKKVLDSLQDLVLSSKKRQKAWFTIYLTLFVLLHGCALVTRRDAETATQYGLTPYANPKSIQAHQSGAQTMLAHWHYVDKGLKPFQMALTSEGLKEVAKRANLNPEQTDLVRTTATWIRDQGKRNISFCADYGAPRLSFQVPQYRP</sequence>
<name>A0A2N6NML1_BEABA</name>
<protein>
    <submittedName>
        <fullName evidence="2">Uncharacterized protein</fullName>
    </submittedName>
</protein>
<comment type="caution">
    <text evidence="2">The sequence shown here is derived from an EMBL/GenBank/DDBJ whole genome shotgun (WGS) entry which is preliminary data.</text>
</comment>
<dbReference type="InterPro" id="IPR052973">
    <property type="entry name" value="Fungal_sec-metab_reg_TF"/>
</dbReference>
<dbReference type="Proteomes" id="UP000235728">
    <property type="component" value="Unassembled WGS sequence"/>
</dbReference>
<keyword evidence="1" id="KW-0812">Transmembrane</keyword>
<dbReference type="AlphaFoldDB" id="A0A2N6NML1"/>
<evidence type="ECO:0000313" key="2">
    <source>
        <dbReference type="EMBL" id="PMB68509.1"/>
    </source>
</evidence>
<organism evidence="2 3">
    <name type="scientific">Beauveria bassiana</name>
    <name type="common">White muscardine disease fungus</name>
    <name type="synonym">Tritirachium shiotae</name>
    <dbReference type="NCBI Taxonomy" id="176275"/>
    <lineage>
        <taxon>Eukaryota</taxon>
        <taxon>Fungi</taxon>
        <taxon>Dikarya</taxon>
        <taxon>Ascomycota</taxon>
        <taxon>Pezizomycotina</taxon>
        <taxon>Sordariomycetes</taxon>
        <taxon>Hypocreomycetidae</taxon>
        <taxon>Hypocreales</taxon>
        <taxon>Cordycipitaceae</taxon>
        <taxon>Beauveria</taxon>
    </lineage>
</organism>
<dbReference type="EMBL" id="MRVG01000005">
    <property type="protein sequence ID" value="PMB68509.1"/>
    <property type="molecule type" value="Genomic_DNA"/>
</dbReference>
<feature type="transmembrane region" description="Helical" evidence="1">
    <location>
        <begin position="203"/>
        <end position="222"/>
    </location>
</feature>
<dbReference type="PANTHER" id="PTHR35392">
    <property type="entry name" value="ZN(II)2CYS6 TRANSCRIPTION FACTOR (EUROFUNG)-RELATED-RELATED"/>
    <property type="match status" value="1"/>
</dbReference>
<keyword evidence="1" id="KW-1133">Transmembrane helix</keyword>
<keyword evidence="1" id="KW-0472">Membrane</keyword>
<reference evidence="2 3" key="1">
    <citation type="journal article" date="2016" name="Appl. Microbiol. Biotechnol.">
        <title>Characterization of T-DNA insertion mutants with decreased virulence in the entomopathogenic fungus Beauveria bassiana JEF-007.</title>
        <authorList>
            <person name="Kim S."/>
            <person name="Lee S.J."/>
            <person name="Nai Y.S."/>
            <person name="Yu J.S."/>
            <person name="Lee M.R."/>
            <person name="Yang Y.T."/>
            <person name="Kim J.S."/>
        </authorList>
    </citation>
    <scope>NUCLEOTIDE SEQUENCE [LARGE SCALE GENOMIC DNA]</scope>
    <source>
        <strain evidence="2 3">JEF-007</strain>
    </source>
</reference>
<evidence type="ECO:0000256" key="1">
    <source>
        <dbReference type="SAM" id="Phobius"/>
    </source>
</evidence>
<evidence type="ECO:0000313" key="3">
    <source>
        <dbReference type="Proteomes" id="UP000235728"/>
    </source>
</evidence>
<accession>A0A2N6NML1</accession>